<reference evidence="2 3" key="1">
    <citation type="submission" date="2019-10" db="EMBL/GenBank/DDBJ databases">
        <title>A novel species.</title>
        <authorList>
            <person name="Gao J."/>
        </authorList>
    </citation>
    <scope>NUCLEOTIDE SEQUENCE [LARGE SCALE GENOMIC DNA]</scope>
    <source>
        <strain evidence="2 3">QMT-28</strain>
    </source>
</reference>
<sequence>MILRGWGDPPGFSPPPPLPDASVPGGSAPRPPYRPERPRPQAPDGLVVRARAARPAAGSFSARPAFEDEPFGRRRGSRGRQPLGGGPGAEPRGMGRVGAAGARGTRVKRPVPPEPSA</sequence>
<organism evidence="2 3">
    <name type="scientific">Streptomyces fagopyri</name>
    <dbReference type="NCBI Taxonomy" id="2662397"/>
    <lineage>
        <taxon>Bacteria</taxon>
        <taxon>Bacillati</taxon>
        <taxon>Actinomycetota</taxon>
        <taxon>Actinomycetes</taxon>
        <taxon>Kitasatosporales</taxon>
        <taxon>Streptomycetaceae</taxon>
        <taxon>Streptomyces</taxon>
    </lineage>
</organism>
<evidence type="ECO:0000313" key="2">
    <source>
        <dbReference type="EMBL" id="QFZ76694.1"/>
    </source>
</evidence>
<name>A0A5Q0LIU2_9ACTN</name>
<evidence type="ECO:0000256" key="1">
    <source>
        <dbReference type="SAM" id="MobiDB-lite"/>
    </source>
</evidence>
<feature type="compositionally biased region" description="Low complexity" evidence="1">
    <location>
        <begin position="49"/>
        <end position="64"/>
    </location>
</feature>
<dbReference type="EMBL" id="CP045643">
    <property type="protein sequence ID" value="QFZ76694.1"/>
    <property type="molecule type" value="Genomic_DNA"/>
</dbReference>
<dbReference type="KEGG" id="sfy:GFH48_28600"/>
<gene>
    <name evidence="2" type="ORF">GFH48_28600</name>
</gene>
<keyword evidence="3" id="KW-1185">Reference proteome</keyword>
<feature type="compositionally biased region" description="Low complexity" evidence="1">
    <location>
        <begin position="1"/>
        <end position="10"/>
    </location>
</feature>
<accession>A0A5Q0LIU2</accession>
<protein>
    <submittedName>
        <fullName evidence="2">Uncharacterized protein</fullName>
    </submittedName>
</protein>
<dbReference type="Proteomes" id="UP000326179">
    <property type="component" value="Chromosome"/>
</dbReference>
<dbReference type="AlphaFoldDB" id="A0A5Q0LIU2"/>
<feature type="compositionally biased region" description="Low complexity" evidence="1">
    <location>
        <begin position="89"/>
        <end position="104"/>
    </location>
</feature>
<evidence type="ECO:0000313" key="3">
    <source>
        <dbReference type="Proteomes" id="UP000326179"/>
    </source>
</evidence>
<feature type="region of interest" description="Disordered" evidence="1">
    <location>
        <begin position="1"/>
        <end position="117"/>
    </location>
</feature>
<proteinExistence type="predicted"/>